<reference evidence="3 4" key="1">
    <citation type="submission" date="2024-02" db="EMBL/GenBank/DDBJ databases">
        <title>De novo assembly and annotation of 12 fungi associated with fruit tree decline syndrome in Ontario, Canada.</title>
        <authorList>
            <person name="Sulman M."/>
            <person name="Ellouze W."/>
            <person name="Ilyukhin E."/>
        </authorList>
    </citation>
    <scope>NUCLEOTIDE SEQUENCE [LARGE SCALE GENOMIC DNA]</scope>
    <source>
        <strain evidence="3 4">M169</strain>
    </source>
</reference>
<keyword evidence="4" id="KW-1185">Reference proteome</keyword>
<protein>
    <recommendedName>
        <fullName evidence="2">AB hydrolase-1 domain-containing protein</fullName>
    </recommendedName>
</protein>
<sequence length="366" mass="40758">MTRRSSSCTNSSSSYSSSGYSSSWRRSSNDQLYNPWETIDIDALVSVDHHHKLYVSTSGPERTPGSPVVLFFAGGGTPCAAYIRFRRLLSSHIRVYFHDRAGYGYSELGRGDLDCSRGSEIVLTAQQAARELYDLLQVLRVPPPYVLVGHSYGCICARAFLALVAREQARAGEPLGSAVAGMVLVEAATELMYDLFEPSIPPPVFFDVTRGVDYGAVTRTRERSGLTEHEWDHVAAMIRRTAPATDYEDCRVSARRLLREQQLANQALGDVPLVVVRADFSQEFRSMFEAGEEMGNGTEEESLECRAFLGKLRLHDDELRASQLRLSSVNRYITRLDHGHSILITGPEIGVDAVLWVLKRWSEAES</sequence>
<feature type="domain" description="AB hydrolase-1" evidence="2">
    <location>
        <begin position="69"/>
        <end position="277"/>
    </location>
</feature>
<evidence type="ECO:0000313" key="3">
    <source>
        <dbReference type="EMBL" id="KAK7714529.1"/>
    </source>
</evidence>
<feature type="region of interest" description="Disordered" evidence="1">
    <location>
        <begin position="1"/>
        <end position="26"/>
    </location>
</feature>
<name>A0ABR1NT98_DIAER</name>
<dbReference type="SUPFAM" id="SSF53474">
    <property type="entry name" value="alpha/beta-Hydrolases"/>
    <property type="match status" value="1"/>
</dbReference>
<accession>A0ABR1NT98</accession>
<dbReference type="InterPro" id="IPR029058">
    <property type="entry name" value="AB_hydrolase_fold"/>
</dbReference>
<evidence type="ECO:0000259" key="2">
    <source>
        <dbReference type="Pfam" id="PF12697"/>
    </source>
</evidence>
<dbReference type="Pfam" id="PF12697">
    <property type="entry name" value="Abhydrolase_6"/>
    <property type="match status" value="1"/>
</dbReference>
<evidence type="ECO:0000256" key="1">
    <source>
        <dbReference type="SAM" id="MobiDB-lite"/>
    </source>
</evidence>
<dbReference type="Gene3D" id="3.40.50.1820">
    <property type="entry name" value="alpha/beta hydrolase"/>
    <property type="match status" value="1"/>
</dbReference>
<evidence type="ECO:0000313" key="4">
    <source>
        <dbReference type="Proteomes" id="UP001430848"/>
    </source>
</evidence>
<dbReference type="EMBL" id="JAKNSF020000116">
    <property type="protein sequence ID" value="KAK7714529.1"/>
    <property type="molecule type" value="Genomic_DNA"/>
</dbReference>
<gene>
    <name evidence="3" type="ORF">SLS63_011719</name>
</gene>
<dbReference type="Proteomes" id="UP001430848">
    <property type="component" value="Unassembled WGS sequence"/>
</dbReference>
<comment type="caution">
    <text evidence="3">The sequence shown here is derived from an EMBL/GenBank/DDBJ whole genome shotgun (WGS) entry which is preliminary data.</text>
</comment>
<proteinExistence type="predicted"/>
<organism evidence="3 4">
    <name type="scientific">Diaporthe eres</name>
    <name type="common">Phomopsis oblonga</name>
    <dbReference type="NCBI Taxonomy" id="83184"/>
    <lineage>
        <taxon>Eukaryota</taxon>
        <taxon>Fungi</taxon>
        <taxon>Dikarya</taxon>
        <taxon>Ascomycota</taxon>
        <taxon>Pezizomycotina</taxon>
        <taxon>Sordariomycetes</taxon>
        <taxon>Sordariomycetidae</taxon>
        <taxon>Diaporthales</taxon>
        <taxon>Diaporthaceae</taxon>
        <taxon>Diaporthe</taxon>
        <taxon>Diaporthe eres species complex</taxon>
    </lineage>
</organism>
<dbReference type="InterPro" id="IPR000073">
    <property type="entry name" value="AB_hydrolase_1"/>
</dbReference>